<dbReference type="Gene3D" id="3.30.70.60">
    <property type="match status" value="1"/>
</dbReference>
<organism evidence="8 9">
    <name type="scientific">Polyplax serrata</name>
    <name type="common">Common mouse louse</name>
    <dbReference type="NCBI Taxonomy" id="468196"/>
    <lineage>
        <taxon>Eukaryota</taxon>
        <taxon>Metazoa</taxon>
        <taxon>Ecdysozoa</taxon>
        <taxon>Arthropoda</taxon>
        <taxon>Hexapoda</taxon>
        <taxon>Insecta</taxon>
        <taxon>Pterygota</taxon>
        <taxon>Neoptera</taxon>
        <taxon>Paraneoptera</taxon>
        <taxon>Psocodea</taxon>
        <taxon>Troctomorpha</taxon>
        <taxon>Phthiraptera</taxon>
        <taxon>Anoplura</taxon>
        <taxon>Polyplacidae</taxon>
        <taxon>Polyplax</taxon>
    </lineage>
</organism>
<dbReference type="AlphaFoldDB" id="A0AAN8RS81"/>
<proteinExistence type="inferred from homology"/>
<evidence type="ECO:0000256" key="3">
    <source>
        <dbReference type="ARBA" id="ARBA00022917"/>
    </source>
</evidence>
<sequence length="287" mass="31946">MAAHLACDKFWVNKNMYHDAEKKYYESLVKVNKEKKKLNNEKYKMLKKKNKVMQGDMGMTKLTEDSFPKTSLAGEVAKARQHLKSSLECMDQNINGMGGLSLTPLAAVLEKMETTIMNLTQRIEALEKKVASQSTTPAAKLAAPAPAKTQSKPAPKDDDDDDVDLFGSDSEEEDAEAKKIREQRLAEYAAKKSKKPAIVAKSNIILNVKPWDDNTDMKEMEKAVRAIEMDGLVWGASKLVSVAYTIYQLQISCVVEDDKVSVDALTETIEAIEDYVQSVDIAAFNKV</sequence>
<dbReference type="SMART" id="SM01182">
    <property type="entry name" value="EF-1_beta_acid"/>
    <property type="match status" value="1"/>
</dbReference>
<feature type="domain" description="Elongation factor 1 beta central acidic region eukaryote" evidence="7">
    <location>
        <begin position="165"/>
        <end position="192"/>
    </location>
</feature>
<evidence type="ECO:0000313" key="9">
    <source>
        <dbReference type="Proteomes" id="UP001372834"/>
    </source>
</evidence>
<dbReference type="InterPro" id="IPR014038">
    <property type="entry name" value="EF1B_bsu/dsu_GNE"/>
</dbReference>
<evidence type="ECO:0000256" key="1">
    <source>
        <dbReference type="ARBA" id="ARBA00007411"/>
    </source>
</evidence>
<dbReference type="GO" id="GO:0005853">
    <property type="term" value="C:eukaryotic translation elongation factor 1 complex"/>
    <property type="evidence" value="ECO:0007669"/>
    <property type="project" value="InterPro"/>
</dbReference>
<dbReference type="InterPro" id="IPR036219">
    <property type="entry name" value="eEF-1beta-like_sf"/>
</dbReference>
<comment type="similarity">
    <text evidence="1 4">Belongs to the EF-1-beta/EF-1-delta family.</text>
</comment>
<feature type="region of interest" description="Disordered" evidence="5">
    <location>
        <begin position="134"/>
        <end position="178"/>
    </location>
</feature>
<dbReference type="InterPro" id="IPR014717">
    <property type="entry name" value="Transl_elong_EF1B/ribsomal_bS6"/>
</dbReference>
<evidence type="ECO:0000259" key="6">
    <source>
        <dbReference type="SMART" id="SM00888"/>
    </source>
</evidence>
<dbReference type="PANTHER" id="PTHR11595">
    <property type="entry name" value="EF-HAND AND COILED-COIL DOMAIN-CONTAINING FAMILY MEMBER"/>
    <property type="match status" value="1"/>
</dbReference>
<dbReference type="InterPro" id="IPR049720">
    <property type="entry name" value="EF1B_bsu/dsu"/>
</dbReference>
<dbReference type="PROSITE" id="PS00825">
    <property type="entry name" value="EF1BD_2"/>
    <property type="match status" value="1"/>
</dbReference>
<evidence type="ECO:0000259" key="7">
    <source>
        <dbReference type="SMART" id="SM01182"/>
    </source>
</evidence>
<keyword evidence="2 4" id="KW-0251">Elongation factor</keyword>
<evidence type="ECO:0008006" key="10">
    <source>
        <dbReference type="Google" id="ProtNLM"/>
    </source>
</evidence>
<dbReference type="PANTHER" id="PTHR11595:SF26">
    <property type="entry name" value="ELONGATION FACTOR 1-DELTA"/>
    <property type="match status" value="1"/>
</dbReference>
<dbReference type="EMBL" id="JAWJWE010000043">
    <property type="protein sequence ID" value="KAK6617777.1"/>
    <property type="molecule type" value="Genomic_DNA"/>
</dbReference>
<feature type="compositionally biased region" description="Acidic residues" evidence="5">
    <location>
        <begin position="157"/>
        <end position="175"/>
    </location>
</feature>
<dbReference type="InterPro" id="IPR018940">
    <property type="entry name" value="EF-1_beta_acid_region_euk"/>
</dbReference>
<dbReference type="Pfam" id="PF00736">
    <property type="entry name" value="EF1_GNE"/>
    <property type="match status" value="1"/>
</dbReference>
<reference evidence="8 9" key="1">
    <citation type="submission" date="2023-10" db="EMBL/GenBank/DDBJ databases">
        <title>Genomes of two closely related lineages of the louse Polyplax serrata with different host specificities.</title>
        <authorList>
            <person name="Martinu J."/>
            <person name="Tarabai H."/>
            <person name="Stefka J."/>
            <person name="Hypsa V."/>
        </authorList>
    </citation>
    <scope>NUCLEOTIDE SEQUENCE [LARGE SCALE GENOMIC DNA]</scope>
    <source>
        <strain evidence="8">HR10_N</strain>
    </source>
</reference>
<dbReference type="CDD" id="cd00292">
    <property type="entry name" value="EF1B"/>
    <property type="match status" value="1"/>
</dbReference>
<name>A0AAN8RS81_POLSC</name>
<dbReference type="PROSITE" id="PS00824">
    <property type="entry name" value="EF1BD_1"/>
    <property type="match status" value="1"/>
</dbReference>
<evidence type="ECO:0000256" key="5">
    <source>
        <dbReference type="SAM" id="MobiDB-lite"/>
    </source>
</evidence>
<feature type="domain" description="Translation elongation factor EF1B beta/delta subunit guanine nucleotide exchange" evidence="6">
    <location>
        <begin position="201"/>
        <end position="287"/>
    </location>
</feature>
<feature type="compositionally biased region" description="Low complexity" evidence="5">
    <location>
        <begin position="135"/>
        <end position="149"/>
    </location>
</feature>
<dbReference type="GO" id="GO:0005085">
    <property type="term" value="F:guanyl-nucleotide exchange factor activity"/>
    <property type="evidence" value="ECO:0007669"/>
    <property type="project" value="TreeGrafter"/>
</dbReference>
<dbReference type="SUPFAM" id="SSF54984">
    <property type="entry name" value="eEF-1beta-like"/>
    <property type="match status" value="1"/>
</dbReference>
<accession>A0AAN8RS81</accession>
<gene>
    <name evidence="8" type="ORF">RUM43_014005</name>
</gene>
<keyword evidence="3 4" id="KW-0648">Protein biosynthesis</keyword>
<evidence type="ECO:0000313" key="8">
    <source>
        <dbReference type="EMBL" id="KAK6617777.1"/>
    </source>
</evidence>
<dbReference type="GO" id="GO:0003746">
    <property type="term" value="F:translation elongation factor activity"/>
    <property type="evidence" value="ECO:0007669"/>
    <property type="project" value="UniProtKB-KW"/>
</dbReference>
<dbReference type="GO" id="GO:0005829">
    <property type="term" value="C:cytosol"/>
    <property type="evidence" value="ECO:0007669"/>
    <property type="project" value="TreeGrafter"/>
</dbReference>
<comment type="caution">
    <text evidence="8">The sequence shown here is derived from an EMBL/GenBank/DDBJ whole genome shotgun (WGS) entry which is preliminary data.</text>
</comment>
<dbReference type="FunFam" id="3.30.70.60:FF:000001">
    <property type="entry name" value="Elongation factor 1-beta 1 like"/>
    <property type="match status" value="1"/>
</dbReference>
<evidence type="ECO:0000256" key="4">
    <source>
        <dbReference type="RuleBase" id="RU003791"/>
    </source>
</evidence>
<evidence type="ECO:0000256" key="2">
    <source>
        <dbReference type="ARBA" id="ARBA00022768"/>
    </source>
</evidence>
<dbReference type="InterPro" id="IPR001326">
    <property type="entry name" value="Transl_elong_EF1B_B/D_CS"/>
</dbReference>
<dbReference type="Proteomes" id="UP001372834">
    <property type="component" value="Unassembled WGS sequence"/>
</dbReference>
<dbReference type="Pfam" id="PF10587">
    <property type="entry name" value="EF-1_beta_acid"/>
    <property type="match status" value="1"/>
</dbReference>
<protein>
    <recommendedName>
        <fullName evidence="10">Elongation factor 1-delta</fullName>
    </recommendedName>
</protein>
<dbReference type="SMART" id="SM00888">
    <property type="entry name" value="EF1_GNE"/>
    <property type="match status" value="1"/>
</dbReference>